<proteinExistence type="predicted"/>
<name>G4CIR9_9NEIS</name>
<protein>
    <submittedName>
        <fullName evidence="2">Uncharacterized protein</fullName>
    </submittedName>
</protein>
<dbReference type="EMBL" id="AGAY01000054">
    <property type="protein sequence ID" value="EGY52316.1"/>
    <property type="molecule type" value="Genomic_DNA"/>
</dbReference>
<feature type="compositionally biased region" description="Low complexity" evidence="1">
    <location>
        <begin position="1"/>
        <end position="16"/>
    </location>
</feature>
<evidence type="ECO:0000256" key="1">
    <source>
        <dbReference type="SAM" id="MobiDB-lite"/>
    </source>
</evidence>
<dbReference type="Proteomes" id="UP000003019">
    <property type="component" value="Unassembled WGS sequence"/>
</dbReference>
<keyword evidence="3" id="KW-1185">Reference proteome</keyword>
<dbReference type="HOGENOM" id="CLU_3236529_0_0_4"/>
<evidence type="ECO:0000313" key="2">
    <source>
        <dbReference type="EMBL" id="EGY52316.1"/>
    </source>
</evidence>
<accession>G4CIR9</accession>
<evidence type="ECO:0000313" key="3">
    <source>
        <dbReference type="Proteomes" id="UP000003019"/>
    </source>
</evidence>
<gene>
    <name evidence="2" type="ORF">HMPREF9371_1508</name>
</gene>
<feature type="region of interest" description="Disordered" evidence="1">
    <location>
        <begin position="1"/>
        <end position="43"/>
    </location>
</feature>
<organism evidence="2 3">
    <name type="scientific">Neisseria shayeganii 871</name>
    <dbReference type="NCBI Taxonomy" id="1032488"/>
    <lineage>
        <taxon>Bacteria</taxon>
        <taxon>Pseudomonadati</taxon>
        <taxon>Pseudomonadota</taxon>
        <taxon>Betaproteobacteria</taxon>
        <taxon>Neisseriales</taxon>
        <taxon>Neisseriaceae</taxon>
        <taxon>Neisseria</taxon>
    </lineage>
</organism>
<sequence>MPSSRAAFSAAEAAGAQRKFSLKKPLRQTHADGPRPEQTLRAT</sequence>
<reference evidence="2 3" key="1">
    <citation type="submission" date="2011-05" db="EMBL/GenBank/DDBJ databases">
        <authorList>
            <person name="Muzny D."/>
            <person name="Qin X."/>
            <person name="Deng J."/>
            <person name="Jiang H."/>
            <person name="Liu Y."/>
            <person name="Qu J."/>
            <person name="Song X.-Z."/>
            <person name="Zhang L."/>
            <person name="Thornton R."/>
            <person name="Coyle M."/>
            <person name="Francisco L."/>
            <person name="Jackson L."/>
            <person name="Javaid M."/>
            <person name="Korchina V."/>
            <person name="Kovar C."/>
            <person name="Mata R."/>
            <person name="Mathew T."/>
            <person name="Ngo R."/>
            <person name="Nguyen L."/>
            <person name="Nguyen N."/>
            <person name="Okwuonu G."/>
            <person name="Ongeri F."/>
            <person name="Pham C."/>
            <person name="Simmons D."/>
            <person name="Wilczek-Boney K."/>
            <person name="Hale W."/>
            <person name="Jakkamsetti A."/>
            <person name="Pham P."/>
            <person name="Ruth R."/>
            <person name="San Lucas F."/>
            <person name="Warren J."/>
            <person name="Zhang J."/>
            <person name="Zhao Z."/>
            <person name="Zhou C."/>
            <person name="Zhu D."/>
            <person name="Lee S."/>
            <person name="Bess C."/>
            <person name="Blankenburg K."/>
            <person name="Forbes L."/>
            <person name="Fu Q."/>
            <person name="Gubbala S."/>
            <person name="Hirani K."/>
            <person name="Jayaseelan J.C."/>
            <person name="Lara F."/>
            <person name="Munidasa M."/>
            <person name="Palculict T."/>
            <person name="Patil S."/>
            <person name="Pu L.-L."/>
            <person name="Saada N."/>
            <person name="Tang L."/>
            <person name="Weissenberger G."/>
            <person name="Zhu Y."/>
            <person name="Hemphill L."/>
            <person name="Shang Y."/>
            <person name="Youmans B."/>
            <person name="Ayvaz T."/>
            <person name="Ross M."/>
            <person name="Santibanez J."/>
            <person name="Aqrawi P."/>
            <person name="Gross S."/>
            <person name="Joshi V."/>
            <person name="Fowler G."/>
            <person name="Nazareth L."/>
            <person name="Reid J."/>
            <person name="Worley K."/>
            <person name="Petrosino J."/>
            <person name="Highlander S."/>
            <person name="Gibbs R."/>
        </authorList>
    </citation>
    <scope>NUCLEOTIDE SEQUENCE [LARGE SCALE GENOMIC DNA]</scope>
    <source>
        <strain evidence="2 3">871</strain>
    </source>
</reference>
<dbReference type="STRING" id="1032488.HMPREF9371_1508"/>
<dbReference type="AlphaFoldDB" id="G4CIR9"/>
<dbReference type="PATRIC" id="fig|1032488.3.peg.1428"/>
<comment type="caution">
    <text evidence="2">The sequence shown here is derived from an EMBL/GenBank/DDBJ whole genome shotgun (WGS) entry which is preliminary data.</text>
</comment>